<evidence type="ECO:0000256" key="1">
    <source>
        <dbReference type="SAM" id="MobiDB-lite"/>
    </source>
</evidence>
<reference evidence="3 4" key="1">
    <citation type="submission" date="2024-09" db="EMBL/GenBank/DDBJ databases">
        <authorList>
            <person name="Salinas-Garcia M.A."/>
            <person name="Prieme A."/>
        </authorList>
    </citation>
    <scope>NUCLEOTIDE SEQUENCE [LARGE SCALE GENOMIC DNA]</scope>
    <source>
        <strain evidence="3 4">DSM 21081</strain>
    </source>
</reference>
<dbReference type="Gene3D" id="2.30.30.1060">
    <property type="match status" value="1"/>
</dbReference>
<dbReference type="InterPro" id="IPR021331">
    <property type="entry name" value="Hva1_TUDOR"/>
</dbReference>
<name>A0ABV4UNR5_9MICC</name>
<feature type="region of interest" description="Disordered" evidence="1">
    <location>
        <begin position="35"/>
        <end position="70"/>
    </location>
</feature>
<sequence length="70" mass="7828">MGTEYQVGDHVGWNSEAGRITGEVTRIHTRDFSFMGRQRRASPEEPQYEVESDKTGNLAAHKGGALHKLE</sequence>
<proteinExistence type="predicted"/>
<comment type="caution">
    <text evidence="3">The sequence shown here is derived from an EMBL/GenBank/DDBJ whole genome shotgun (WGS) entry which is preliminary data.</text>
</comment>
<accession>A0ABV4UNR5</accession>
<dbReference type="EMBL" id="JBHDLJ010000005">
    <property type="protein sequence ID" value="MFB0834598.1"/>
    <property type="molecule type" value="Genomic_DNA"/>
</dbReference>
<feature type="domain" description="Hypervirulence associated protein TUDOR" evidence="2">
    <location>
        <begin position="8"/>
        <end position="66"/>
    </location>
</feature>
<organism evidence="3 4">
    <name type="scientific">Arthrobacter halodurans</name>
    <dbReference type="NCBI Taxonomy" id="516699"/>
    <lineage>
        <taxon>Bacteria</taxon>
        <taxon>Bacillati</taxon>
        <taxon>Actinomycetota</taxon>
        <taxon>Actinomycetes</taxon>
        <taxon>Micrococcales</taxon>
        <taxon>Micrococcaceae</taxon>
        <taxon>Arthrobacter</taxon>
    </lineage>
</organism>
<protein>
    <submittedName>
        <fullName evidence="3">DUF2945 domain-containing protein</fullName>
    </submittedName>
</protein>
<gene>
    <name evidence="3" type="ORF">ACETWP_08350</name>
</gene>
<dbReference type="RefSeq" id="WP_373971771.1">
    <property type="nucleotide sequence ID" value="NZ_JBHDLJ010000005.1"/>
</dbReference>
<evidence type="ECO:0000259" key="2">
    <source>
        <dbReference type="Pfam" id="PF11160"/>
    </source>
</evidence>
<dbReference type="Pfam" id="PF11160">
    <property type="entry name" value="Hva1_TUDOR"/>
    <property type="match status" value="1"/>
</dbReference>
<dbReference type="Proteomes" id="UP001575652">
    <property type="component" value="Unassembled WGS sequence"/>
</dbReference>
<keyword evidence="4" id="KW-1185">Reference proteome</keyword>
<evidence type="ECO:0000313" key="3">
    <source>
        <dbReference type="EMBL" id="MFB0834598.1"/>
    </source>
</evidence>
<evidence type="ECO:0000313" key="4">
    <source>
        <dbReference type="Proteomes" id="UP001575652"/>
    </source>
</evidence>